<feature type="compositionally biased region" description="Basic and acidic residues" evidence="1">
    <location>
        <begin position="34"/>
        <end position="58"/>
    </location>
</feature>
<gene>
    <name evidence="2" type="ORF">IGS67_01600</name>
</gene>
<organism evidence="2 3">
    <name type="scientific">Flavimobilis rhizosphaerae</name>
    <dbReference type="NCBI Taxonomy" id="2775421"/>
    <lineage>
        <taxon>Bacteria</taxon>
        <taxon>Bacillati</taxon>
        <taxon>Actinomycetota</taxon>
        <taxon>Actinomycetes</taxon>
        <taxon>Micrococcales</taxon>
        <taxon>Jonesiaceae</taxon>
        <taxon>Flavimobilis</taxon>
    </lineage>
</organism>
<feature type="compositionally biased region" description="Basic residues" evidence="1">
    <location>
        <begin position="12"/>
        <end position="21"/>
    </location>
</feature>
<protein>
    <submittedName>
        <fullName evidence="2">Uncharacterized protein</fullName>
    </submittedName>
</protein>
<comment type="caution">
    <text evidence="2">The sequence shown here is derived from an EMBL/GenBank/DDBJ whole genome shotgun (WGS) entry which is preliminary data.</text>
</comment>
<reference evidence="2 3" key="1">
    <citation type="submission" date="2020-09" db="EMBL/GenBank/DDBJ databases">
        <title>Flavimobilis rhizosphaerae sp. nov., isolated from rhizosphere soil of Spartina alterniflora.</title>
        <authorList>
            <person name="Hanqin C."/>
        </authorList>
    </citation>
    <scope>NUCLEOTIDE SEQUENCE [LARGE SCALE GENOMIC DNA]</scope>
    <source>
        <strain evidence="2 3">GY 10621</strain>
    </source>
</reference>
<evidence type="ECO:0000256" key="1">
    <source>
        <dbReference type="SAM" id="MobiDB-lite"/>
    </source>
</evidence>
<dbReference type="Proteomes" id="UP000642107">
    <property type="component" value="Unassembled WGS sequence"/>
</dbReference>
<proteinExistence type="predicted"/>
<evidence type="ECO:0000313" key="3">
    <source>
        <dbReference type="Proteomes" id="UP000642107"/>
    </source>
</evidence>
<dbReference type="EMBL" id="JACZDF010000001">
    <property type="protein sequence ID" value="MBD9698190.1"/>
    <property type="molecule type" value="Genomic_DNA"/>
</dbReference>
<sequence length="68" mass="7613">MDEPTEPDGARPRRRHRRVVRRGTETSTVAGTSADERPEGWSEPGATHHDAELLRDLPPHWGGAGYRD</sequence>
<feature type="region of interest" description="Disordered" evidence="1">
    <location>
        <begin position="1"/>
        <end position="68"/>
    </location>
</feature>
<keyword evidence="3" id="KW-1185">Reference proteome</keyword>
<evidence type="ECO:0000313" key="2">
    <source>
        <dbReference type="EMBL" id="MBD9698190.1"/>
    </source>
</evidence>
<accession>A0ABR9DM38</accession>
<name>A0ABR9DM38_9MICO</name>